<feature type="compositionally biased region" description="Polar residues" evidence="1">
    <location>
        <begin position="1"/>
        <end position="31"/>
    </location>
</feature>
<protein>
    <submittedName>
        <fullName evidence="4">Uncharacterized protein</fullName>
    </submittedName>
</protein>
<feature type="domain" description="DUF659" evidence="2">
    <location>
        <begin position="173"/>
        <end position="241"/>
    </location>
</feature>
<dbReference type="PANTHER" id="PTHR32166:SF81">
    <property type="entry name" value="OS06G0658400 PROTEIN"/>
    <property type="match status" value="1"/>
</dbReference>
<dbReference type="InterPro" id="IPR012337">
    <property type="entry name" value="RNaseH-like_sf"/>
</dbReference>
<feature type="region of interest" description="Disordered" evidence="1">
    <location>
        <begin position="631"/>
        <end position="653"/>
    </location>
</feature>
<evidence type="ECO:0000313" key="4">
    <source>
        <dbReference type="EMBL" id="KAK9697669.1"/>
    </source>
</evidence>
<evidence type="ECO:0000259" key="2">
    <source>
        <dbReference type="Pfam" id="PF04937"/>
    </source>
</evidence>
<feature type="domain" description="HAT C-terminal dimerisation" evidence="3">
    <location>
        <begin position="509"/>
        <end position="585"/>
    </location>
</feature>
<gene>
    <name evidence="4" type="ORF">RND81_08G052600</name>
</gene>
<feature type="compositionally biased region" description="Basic and acidic residues" evidence="1">
    <location>
        <begin position="71"/>
        <end position="85"/>
    </location>
</feature>
<dbReference type="EMBL" id="JBDFQZ010000008">
    <property type="protein sequence ID" value="KAK9697669.1"/>
    <property type="molecule type" value="Genomic_DNA"/>
</dbReference>
<feature type="region of interest" description="Disordered" evidence="1">
    <location>
        <begin position="71"/>
        <end position="101"/>
    </location>
</feature>
<evidence type="ECO:0000259" key="3">
    <source>
        <dbReference type="Pfam" id="PF05699"/>
    </source>
</evidence>
<accession>A0AAW1J510</accession>
<name>A0AAW1J510_SAPOF</name>
<sequence length="653" mass="74948">MASSPNFMALSRQRNSPQPNRPNASQSTPFDSKSLGGNRVWTCNYCNQKVTEGCPTISDVVKEELTKKHEAAEKQKAKQDEEAKRRQNYVSLPSGSDLKRQKRKRGTLESCFNVVDRDEVDKECARMMYASALPFSLVKNPYFRRFVSRLSNSWVVGYVPPTYNRLRTTLFLQEKTHKKDVTLCSDGWGDRQKRPLINVMAASRGNSMFLKSFDASGNTKDVEYVSSLFQEVLNQEGAENVSKYSHIFWTPCVVYSLNLALKSMCEPNANSSHYDACKWISSLMSDCDEITIFVLNHSKALIIFQKYSEHMLIKVAETRFASHVIMGQRLILVKNALEKMALDPNWKMFRKTYLESKADHVKECVISDRWWDKLEYFLSFTSPIYNMIRLADCDSSIEGREYDIWDTMIEEVREKIFKEEGENLLTETRWNKTNTPLHCMAHALVPKYYSESWLQSGTGIDPRVPSNEDNEVSLNRDKCLKKMFPNNDDFKKVYAEYGMFSGGLGFFAETHVAEARVNEEPLSWWANYGTSTPMLQALAFKLLSQPASSSCCERNWSAFGNIQSVKRNKLTSDRTEDLVYVHKNLRMLSRKSEENKKGPSRFWDVGGDSLNVDDDYCEAFANIFADDPSTERAFLNDEANEDDEANDDDEEVA</sequence>
<organism evidence="4 5">
    <name type="scientific">Saponaria officinalis</name>
    <name type="common">Common soapwort</name>
    <name type="synonym">Lychnis saponaria</name>
    <dbReference type="NCBI Taxonomy" id="3572"/>
    <lineage>
        <taxon>Eukaryota</taxon>
        <taxon>Viridiplantae</taxon>
        <taxon>Streptophyta</taxon>
        <taxon>Embryophyta</taxon>
        <taxon>Tracheophyta</taxon>
        <taxon>Spermatophyta</taxon>
        <taxon>Magnoliopsida</taxon>
        <taxon>eudicotyledons</taxon>
        <taxon>Gunneridae</taxon>
        <taxon>Pentapetalae</taxon>
        <taxon>Caryophyllales</taxon>
        <taxon>Caryophyllaceae</taxon>
        <taxon>Caryophylleae</taxon>
        <taxon>Saponaria</taxon>
    </lineage>
</organism>
<dbReference type="InterPro" id="IPR007021">
    <property type="entry name" value="DUF659"/>
</dbReference>
<feature type="compositionally biased region" description="Acidic residues" evidence="1">
    <location>
        <begin position="638"/>
        <end position="653"/>
    </location>
</feature>
<evidence type="ECO:0000313" key="5">
    <source>
        <dbReference type="Proteomes" id="UP001443914"/>
    </source>
</evidence>
<dbReference type="InterPro" id="IPR008906">
    <property type="entry name" value="HATC_C_dom"/>
</dbReference>
<dbReference type="AlphaFoldDB" id="A0AAW1J510"/>
<dbReference type="Pfam" id="PF04937">
    <property type="entry name" value="DUF659"/>
    <property type="match status" value="1"/>
</dbReference>
<dbReference type="Proteomes" id="UP001443914">
    <property type="component" value="Unassembled WGS sequence"/>
</dbReference>
<comment type="caution">
    <text evidence="4">The sequence shown here is derived from an EMBL/GenBank/DDBJ whole genome shotgun (WGS) entry which is preliminary data.</text>
</comment>
<evidence type="ECO:0000256" key="1">
    <source>
        <dbReference type="SAM" id="MobiDB-lite"/>
    </source>
</evidence>
<reference evidence="4" key="1">
    <citation type="submission" date="2024-03" db="EMBL/GenBank/DDBJ databases">
        <title>WGS assembly of Saponaria officinalis var. Norfolk2.</title>
        <authorList>
            <person name="Jenkins J."/>
            <person name="Shu S."/>
            <person name="Grimwood J."/>
            <person name="Barry K."/>
            <person name="Goodstein D."/>
            <person name="Schmutz J."/>
            <person name="Leebens-Mack J."/>
            <person name="Osbourn A."/>
        </authorList>
    </citation>
    <scope>NUCLEOTIDE SEQUENCE [LARGE SCALE GENOMIC DNA]</scope>
    <source>
        <strain evidence="4">JIC</strain>
    </source>
</reference>
<dbReference type="PANTHER" id="PTHR32166">
    <property type="entry name" value="OSJNBA0013A04.12 PROTEIN"/>
    <property type="match status" value="1"/>
</dbReference>
<proteinExistence type="predicted"/>
<keyword evidence="5" id="KW-1185">Reference proteome</keyword>
<feature type="region of interest" description="Disordered" evidence="1">
    <location>
        <begin position="1"/>
        <end position="36"/>
    </location>
</feature>
<dbReference type="GO" id="GO:0046983">
    <property type="term" value="F:protein dimerization activity"/>
    <property type="evidence" value="ECO:0007669"/>
    <property type="project" value="InterPro"/>
</dbReference>
<dbReference type="Pfam" id="PF05699">
    <property type="entry name" value="Dimer_Tnp_hAT"/>
    <property type="match status" value="1"/>
</dbReference>
<dbReference type="SUPFAM" id="SSF53098">
    <property type="entry name" value="Ribonuclease H-like"/>
    <property type="match status" value="1"/>
</dbReference>